<comment type="similarity">
    <text evidence="2">Belongs to the SusD family.</text>
</comment>
<dbReference type="EMBL" id="JABKKJ010000003">
    <property type="protein sequence ID" value="NPE24549.1"/>
    <property type="molecule type" value="Genomic_DNA"/>
</dbReference>
<dbReference type="InterPro" id="IPR012944">
    <property type="entry name" value="SusD_RagB_dom"/>
</dbReference>
<dbReference type="InterPro" id="IPR033985">
    <property type="entry name" value="SusD-like_N"/>
</dbReference>
<keyword evidence="10" id="KW-1185">Reference proteome</keyword>
<reference evidence="9 10" key="1">
    <citation type="submission" date="2020-05" db="EMBL/GenBank/DDBJ databases">
        <title>Distinct polysaccharide utilization as determinants for interspecies competition between intestinal Prevotella spp.</title>
        <authorList>
            <person name="Galvez E.J.C."/>
            <person name="Iljazovic A."/>
            <person name="Strowig T."/>
        </authorList>
    </citation>
    <scope>NUCLEOTIDE SEQUENCE [LARGE SCALE GENOMIC DNA]</scope>
    <source>
        <strain evidence="9 10">PCHR</strain>
    </source>
</reference>
<feature type="chain" id="PRO_5046836395" evidence="6">
    <location>
        <begin position="27"/>
        <end position="507"/>
    </location>
</feature>
<evidence type="ECO:0000313" key="10">
    <source>
        <dbReference type="Proteomes" id="UP000820977"/>
    </source>
</evidence>
<evidence type="ECO:0000259" key="8">
    <source>
        <dbReference type="Pfam" id="PF14322"/>
    </source>
</evidence>
<dbReference type="Pfam" id="PF14322">
    <property type="entry name" value="SusD-like_3"/>
    <property type="match status" value="1"/>
</dbReference>
<keyword evidence="5" id="KW-0998">Cell outer membrane</keyword>
<comment type="subcellular location">
    <subcellularLocation>
        <location evidence="1">Cell outer membrane</location>
    </subcellularLocation>
</comment>
<evidence type="ECO:0000256" key="2">
    <source>
        <dbReference type="ARBA" id="ARBA00006275"/>
    </source>
</evidence>
<dbReference type="PROSITE" id="PS51257">
    <property type="entry name" value="PROKAR_LIPOPROTEIN"/>
    <property type="match status" value="1"/>
</dbReference>
<dbReference type="Pfam" id="PF07980">
    <property type="entry name" value="SusD_RagB"/>
    <property type="match status" value="1"/>
</dbReference>
<evidence type="ECO:0000256" key="4">
    <source>
        <dbReference type="ARBA" id="ARBA00023136"/>
    </source>
</evidence>
<dbReference type="RefSeq" id="WP_172344045.1">
    <property type="nucleotide sequence ID" value="NZ_CASYYZ010000026.1"/>
</dbReference>
<keyword evidence="4" id="KW-0472">Membrane</keyword>
<dbReference type="InterPro" id="IPR011990">
    <property type="entry name" value="TPR-like_helical_dom_sf"/>
</dbReference>
<organism evidence="9 10">
    <name type="scientific">Xylanibacter caecicola</name>
    <dbReference type="NCBI Taxonomy" id="2736294"/>
    <lineage>
        <taxon>Bacteria</taxon>
        <taxon>Pseudomonadati</taxon>
        <taxon>Bacteroidota</taxon>
        <taxon>Bacteroidia</taxon>
        <taxon>Bacteroidales</taxon>
        <taxon>Prevotellaceae</taxon>
        <taxon>Xylanibacter</taxon>
    </lineage>
</organism>
<dbReference type="Proteomes" id="UP000820977">
    <property type="component" value="Unassembled WGS sequence"/>
</dbReference>
<feature type="domain" description="SusD-like N-terminal" evidence="8">
    <location>
        <begin position="26"/>
        <end position="245"/>
    </location>
</feature>
<evidence type="ECO:0000256" key="5">
    <source>
        <dbReference type="ARBA" id="ARBA00023237"/>
    </source>
</evidence>
<evidence type="ECO:0000256" key="1">
    <source>
        <dbReference type="ARBA" id="ARBA00004442"/>
    </source>
</evidence>
<name>A0ABX2AZ70_9BACT</name>
<evidence type="ECO:0000259" key="7">
    <source>
        <dbReference type="Pfam" id="PF07980"/>
    </source>
</evidence>
<sequence length="507" mass="56297">MKIKRILYRSAFVAAAAVLTSCGTNWLDESPNNAVDAEGAIKNVSDLINARIGMYKAFKGTSDLTDYYSQQMFVYGDVHGDDMQYNNEFGSNRAGTYYYMEYTTASSFGRTTTPWQSPYITIGRACRIIEAAEAGTMTDAEESAADIAQIEAEAKVLRAYCLFDLTRIYGKPYTMDGGESLGASVVTTSLESTEKPVRSSVKDCYTQILKDLNDAISSNALYEGTDDTGYINVWAAKALLVRVYLTMGGTENLNNALITAQDIITNSPYTLWTPSQYATAWDKRSAAHGNEMIFEIAISGTNDWTDRNGISYLCDPDGYGDVIVTKSFYDMMQSDPQDARNGILIEGADNTKAKFGDARPYINKFQDAADTRLANLPMLRLSEVYLSAAEAALALNKKDIAVPLLNAIISNRTTDATKLVTEGNITDERIATERRKELVGEGQRYFDLLRRGEQIVRYTDVNNRGWHDILAEDARAFDRNSYKAYPAIPQYEINANKNIQQNDGYGK</sequence>
<dbReference type="SUPFAM" id="SSF48452">
    <property type="entry name" value="TPR-like"/>
    <property type="match status" value="1"/>
</dbReference>
<evidence type="ECO:0000313" key="9">
    <source>
        <dbReference type="EMBL" id="NPE24549.1"/>
    </source>
</evidence>
<accession>A0ABX2AZ70</accession>
<dbReference type="Gene3D" id="1.25.40.900">
    <property type="match status" value="1"/>
</dbReference>
<keyword evidence="3 6" id="KW-0732">Signal</keyword>
<gene>
    <name evidence="9" type="ORF">HPS54_03275</name>
</gene>
<comment type="caution">
    <text evidence="9">The sequence shown here is derived from an EMBL/GenBank/DDBJ whole genome shotgun (WGS) entry which is preliminary data.</text>
</comment>
<dbReference type="Gene3D" id="1.25.40.390">
    <property type="match status" value="1"/>
</dbReference>
<dbReference type="CDD" id="cd08977">
    <property type="entry name" value="SusD"/>
    <property type="match status" value="1"/>
</dbReference>
<dbReference type="Gene3D" id="2.20.20.130">
    <property type="match status" value="1"/>
</dbReference>
<feature type="signal peptide" evidence="6">
    <location>
        <begin position="1"/>
        <end position="26"/>
    </location>
</feature>
<evidence type="ECO:0000256" key="3">
    <source>
        <dbReference type="ARBA" id="ARBA00022729"/>
    </source>
</evidence>
<feature type="domain" description="RagB/SusD" evidence="7">
    <location>
        <begin position="334"/>
        <end position="505"/>
    </location>
</feature>
<protein>
    <submittedName>
        <fullName evidence="9">RagB/SusD family nutrient uptake outer membrane protein</fullName>
    </submittedName>
</protein>
<evidence type="ECO:0000256" key="6">
    <source>
        <dbReference type="SAM" id="SignalP"/>
    </source>
</evidence>
<proteinExistence type="inferred from homology"/>